<name>A0A0N8GRB4_9CHLR</name>
<keyword evidence="3" id="KW-1185">Reference proteome</keyword>
<gene>
    <name evidence="2" type="ORF">SE18_14150</name>
</gene>
<dbReference type="PROSITE" id="PS51257">
    <property type="entry name" value="PROKAR_LIPOPROTEIN"/>
    <property type="match status" value="1"/>
</dbReference>
<feature type="chain" id="PRO_5006025851" evidence="1">
    <location>
        <begin position="25"/>
        <end position="166"/>
    </location>
</feature>
<dbReference type="RefSeq" id="WP_054535110.1">
    <property type="nucleotide sequence ID" value="NZ_LGKP01000022.1"/>
</dbReference>
<reference evidence="2 3" key="1">
    <citation type="submission" date="2015-07" db="EMBL/GenBank/DDBJ databases">
        <title>Whole genome sequence of Herpetosiphon geysericola DSM 7119.</title>
        <authorList>
            <person name="Hemp J."/>
            <person name="Ward L.M."/>
            <person name="Pace L.A."/>
            <person name="Fischer W.W."/>
        </authorList>
    </citation>
    <scope>NUCLEOTIDE SEQUENCE [LARGE SCALE GENOMIC DNA]</scope>
    <source>
        <strain evidence="2 3">DSM 7119</strain>
    </source>
</reference>
<keyword evidence="1" id="KW-0732">Signal</keyword>
<dbReference type="AlphaFoldDB" id="A0A0N8GRB4"/>
<comment type="caution">
    <text evidence="2">The sequence shown here is derived from an EMBL/GenBank/DDBJ whole genome shotgun (WGS) entry which is preliminary data.</text>
</comment>
<sequence>MKRYLCSVLGALVLVFGGCGPSQPDPTAQAITYRLAKEGEGRHFGDDAKVYLPKNCFDLHESITMQITLQAGNIDLDLTRLSFIVKGPLYPDIPQRFVWNPPTATMLRVGDPAQQYDWKLADLEPGMYMLVIGDSTSEKITRMEFGVAYLRNFYDVNIPCNQLETE</sequence>
<evidence type="ECO:0000313" key="2">
    <source>
        <dbReference type="EMBL" id="KPL86026.1"/>
    </source>
</evidence>
<evidence type="ECO:0000256" key="1">
    <source>
        <dbReference type="SAM" id="SignalP"/>
    </source>
</evidence>
<dbReference type="EMBL" id="LGKP01000022">
    <property type="protein sequence ID" value="KPL86026.1"/>
    <property type="molecule type" value="Genomic_DNA"/>
</dbReference>
<dbReference type="Proteomes" id="UP000050277">
    <property type="component" value="Unassembled WGS sequence"/>
</dbReference>
<organism evidence="2 3">
    <name type="scientific">Herpetosiphon geysericola</name>
    <dbReference type="NCBI Taxonomy" id="70996"/>
    <lineage>
        <taxon>Bacteria</taxon>
        <taxon>Bacillati</taxon>
        <taxon>Chloroflexota</taxon>
        <taxon>Chloroflexia</taxon>
        <taxon>Herpetosiphonales</taxon>
        <taxon>Herpetosiphonaceae</taxon>
        <taxon>Herpetosiphon</taxon>
    </lineage>
</organism>
<evidence type="ECO:0000313" key="3">
    <source>
        <dbReference type="Proteomes" id="UP000050277"/>
    </source>
</evidence>
<proteinExistence type="predicted"/>
<feature type="signal peptide" evidence="1">
    <location>
        <begin position="1"/>
        <end position="24"/>
    </location>
</feature>
<accession>A0A0N8GRB4</accession>
<protein>
    <submittedName>
        <fullName evidence="2">Uncharacterized protein</fullName>
    </submittedName>
</protein>